<sequence length="69" mass="8095">MAIMPVLFRSLMALLTEVVAHPAASITTLLYYSNLLPRNLNLERMVRPQLLHPENFMFHLLINVLRCFW</sequence>
<evidence type="ECO:0000313" key="1">
    <source>
        <dbReference type="EMBL" id="KAJ0008061.1"/>
    </source>
</evidence>
<name>A0ACC0X2W3_9ROSI</name>
<dbReference type="EMBL" id="CM047750">
    <property type="protein sequence ID" value="KAJ0008061.1"/>
    <property type="molecule type" value="Genomic_DNA"/>
</dbReference>
<proteinExistence type="predicted"/>
<keyword evidence="2" id="KW-1185">Reference proteome</keyword>
<accession>A0ACC0X2W3</accession>
<organism evidence="1 2">
    <name type="scientific">Pistacia integerrima</name>
    <dbReference type="NCBI Taxonomy" id="434235"/>
    <lineage>
        <taxon>Eukaryota</taxon>
        <taxon>Viridiplantae</taxon>
        <taxon>Streptophyta</taxon>
        <taxon>Embryophyta</taxon>
        <taxon>Tracheophyta</taxon>
        <taxon>Spermatophyta</taxon>
        <taxon>Magnoliopsida</taxon>
        <taxon>eudicotyledons</taxon>
        <taxon>Gunneridae</taxon>
        <taxon>Pentapetalae</taxon>
        <taxon>rosids</taxon>
        <taxon>malvids</taxon>
        <taxon>Sapindales</taxon>
        <taxon>Anacardiaceae</taxon>
        <taxon>Pistacia</taxon>
    </lineage>
</organism>
<gene>
    <name evidence="1" type="ORF">Pint_29839</name>
</gene>
<evidence type="ECO:0000313" key="2">
    <source>
        <dbReference type="Proteomes" id="UP001163603"/>
    </source>
</evidence>
<dbReference type="Proteomes" id="UP001163603">
    <property type="component" value="Chromosome 15"/>
</dbReference>
<comment type="caution">
    <text evidence="1">The sequence shown here is derived from an EMBL/GenBank/DDBJ whole genome shotgun (WGS) entry which is preliminary data.</text>
</comment>
<protein>
    <submittedName>
        <fullName evidence="1">Uncharacterized protein</fullName>
    </submittedName>
</protein>
<reference evidence="2" key="1">
    <citation type="journal article" date="2023" name="G3 (Bethesda)">
        <title>Genome assembly and association tests identify interacting loci associated with vigor, precocity, and sex in interspecific pistachio rootstocks.</title>
        <authorList>
            <person name="Palmer W."/>
            <person name="Jacygrad E."/>
            <person name="Sagayaradj S."/>
            <person name="Cavanaugh K."/>
            <person name="Han R."/>
            <person name="Bertier L."/>
            <person name="Beede B."/>
            <person name="Kafkas S."/>
            <person name="Golino D."/>
            <person name="Preece J."/>
            <person name="Michelmore R."/>
        </authorList>
    </citation>
    <scope>NUCLEOTIDE SEQUENCE [LARGE SCALE GENOMIC DNA]</scope>
</reference>